<dbReference type="AlphaFoldDB" id="A0A1H0M8A1"/>
<dbReference type="EMBL" id="FNJQ01000001">
    <property type="protein sequence ID" value="SDO76521.1"/>
    <property type="molecule type" value="Genomic_DNA"/>
</dbReference>
<keyword evidence="8 9" id="KW-0472">Membrane</keyword>
<dbReference type="Pfam" id="PF02397">
    <property type="entry name" value="Bac_transf"/>
    <property type="match status" value="1"/>
</dbReference>
<keyword evidence="4" id="KW-1003">Cell membrane</keyword>
<dbReference type="PANTHER" id="PTHR30576:SF4">
    <property type="entry name" value="UNDECAPRENYL-PHOSPHATE GALACTOSE PHOSPHOTRANSFERASE"/>
    <property type="match status" value="1"/>
</dbReference>
<dbReference type="InterPro" id="IPR017472">
    <property type="entry name" value="Undecaprenyl-P_galact_Ptfrase"/>
</dbReference>
<evidence type="ECO:0000259" key="10">
    <source>
        <dbReference type="Pfam" id="PF02397"/>
    </source>
</evidence>
<gene>
    <name evidence="11" type="ORF">SAMN05216366_10159</name>
</gene>
<feature type="transmembrane region" description="Helical" evidence="9">
    <location>
        <begin position="114"/>
        <end position="134"/>
    </location>
</feature>
<evidence type="ECO:0000313" key="12">
    <source>
        <dbReference type="Proteomes" id="UP000182412"/>
    </source>
</evidence>
<proteinExistence type="inferred from homology"/>
<keyword evidence="7 9" id="KW-1133">Transmembrane helix</keyword>
<evidence type="ECO:0000256" key="3">
    <source>
        <dbReference type="ARBA" id="ARBA00006464"/>
    </source>
</evidence>
<keyword evidence="5 11" id="KW-0808">Transferase</keyword>
<organism evidence="11 12">
    <name type="scientific">Selenomonas ruminantium</name>
    <dbReference type="NCBI Taxonomy" id="971"/>
    <lineage>
        <taxon>Bacteria</taxon>
        <taxon>Bacillati</taxon>
        <taxon>Bacillota</taxon>
        <taxon>Negativicutes</taxon>
        <taxon>Selenomonadales</taxon>
        <taxon>Selenomonadaceae</taxon>
        <taxon>Selenomonas</taxon>
    </lineage>
</organism>
<evidence type="ECO:0000313" key="11">
    <source>
        <dbReference type="EMBL" id="SDO76521.1"/>
    </source>
</evidence>
<sequence length="473" mass="54727">MTLTATSNNNSIRQKARRYLTPVLFLTMDYLAVILTGQLSTSIYDMSIHRSYLYFWLPLTFLLFLAQSRIYNNMQPFIYTVRSIFYGVTYAMLACVAALYFFTNWQAPRSFFVIFWLLMLLTIYLERLAVSLYLKHRHHLYEDVIMIGAGKTAERALHFFKDDLGYRYNIAGFIDDNPISDKIPKHYNLLGTVDEAEQIIKNSNAKTVIITAPGMGRDKLQHLITTVQPHVRHLSYVPDLIGTPMMGVEAQVLFAEEILMLHMRNNLAMRRNRIYKRTFDLVCTLGGGLLILPIIVLVSVLVAIDNKGNVIFAHHRIGKDGREFPCYKFQTMIPNAQEKLEEYLAANPEARKEWEESFKLTNDPRVTKLGGFLRKTSLDELPQLWNVIKGDMSLVGPRPIVQKEIERYGQYFREYAMVLPGITGMWQASGRSDTTYEERVTMDTWYVRNWSVWLDIMYLAKTFTAVLFGKGAY</sequence>
<name>A0A1H0M8A1_SELRU</name>
<feature type="transmembrane region" description="Helical" evidence="9">
    <location>
        <begin position="83"/>
        <end position="102"/>
    </location>
</feature>
<evidence type="ECO:0000256" key="7">
    <source>
        <dbReference type="ARBA" id="ARBA00022989"/>
    </source>
</evidence>
<dbReference type="Pfam" id="PF13727">
    <property type="entry name" value="CoA_binding_3"/>
    <property type="match status" value="1"/>
</dbReference>
<evidence type="ECO:0000256" key="9">
    <source>
        <dbReference type="SAM" id="Phobius"/>
    </source>
</evidence>
<dbReference type="NCBIfam" id="TIGR03022">
    <property type="entry name" value="WbaP_sugtrans"/>
    <property type="match status" value="1"/>
</dbReference>
<dbReference type="PANTHER" id="PTHR30576">
    <property type="entry name" value="COLANIC BIOSYNTHESIS UDP-GLUCOSE LIPID CARRIER TRANSFERASE"/>
    <property type="match status" value="1"/>
</dbReference>
<feature type="domain" description="Bacterial sugar transferase" evidence="10">
    <location>
        <begin position="276"/>
        <end position="467"/>
    </location>
</feature>
<evidence type="ECO:0000256" key="8">
    <source>
        <dbReference type="ARBA" id="ARBA00023136"/>
    </source>
</evidence>
<dbReference type="GO" id="GO:0016780">
    <property type="term" value="F:phosphotransferase activity, for other substituted phosphate groups"/>
    <property type="evidence" value="ECO:0007669"/>
    <property type="project" value="TreeGrafter"/>
</dbReference>
<reference evidence="11 12" key="1">
    <citation type="submission" date="2016-10" db="EMBL/GenBank/DDBJ databases">
        <authorList>
            <person name="de Groot N.N."/>
        </authorList>
    </citation>
    <scope>NUCLEOTIDE SEQUENCE [LARGE SCALE GENOMIC DNA]</scope>
    <source>
        <strain evidence="11 12">S137</strain>
    </source>
</reference>
<dbReference type="InterPro" id="IPR017475">
    <property type="entry name" value="EPS_sugar_tfrase"/>
</dbReference>
<dbReference type="InterPro" id="IPR003362">
    <property type="entry name" value="Bact_transf"/>
</dbReference>
<evidence type="ECO:0000256" key="5">
    <source>
        <dbReference type="ARBA" id="ARBA00022679"/>
    </source>
</evidence>
<dbReference type="GO" id="GO:0000271">
    <property type="term" value="P:polysaccharide biosynthetic process"/>
    <property type="evidence" value="ECO:0007669"/>
    <property type="project" value="InterPro"/>
</dbReference>
<comment type="similarity">
    <text evidence="3">Belongs to the bacterial sugar transferase family.</text>
</comment>
<accession>A0A1H0M8A1</accession>
<evidence type="ECO:0000256" key="2">
    <source>
        <dbReference type="ARBA" id="ARBA00004236"/>
    </source>
</evidence>
<comment type="subcellular location">
    <subcellularLocation>
        <location evidence="2">Cell membrane</location>
    </subcellularLocation>
    <subcellularLocation>
        <location evidence="1">Membrane</location>
        <topology evidence="1">Multi-pass membrane protein</topology>
    </subcellularLocation>
</comment>
<feature type="transmembrane region" description="Helical" evidence="9">
    <location>
        <begin position="20"/>
        <end position="40"/>
    </location>
</feature>
<evidence type="ECO:0000256" key="6">
    <source>
        <dbReference type="ARBA" id="ARBA00022692"/>
    </source>
</evidence>
<dbReference type="Gene3D" id="3.40.50.720">
    <property type="entry name" value="NAD(P)-binding Rossmann-like Domain"/>
    <property type="match status" value="1"/>
</dbReference>
<feature type="transmembrane region" description="Helical" evidence="9">
    <location>
        <begin position="279"/>
        <end position="304"/>
    </location>
</feature>
<dbReference type="NCBIfam" id="TIGR03025">
    <property type="entry name" value="EPS_sugtrans"/>
    <property type="match status" value="1"/>
</dbReference>
<protein>
    <submittedName>
        <fullName evidence="11">Undecaprenyl-phosphate galactose phosphotransferase</fullName>
    </submittedName>
</protein>
<evidence type="ECO:0000256" key="1">
    <source>
        <dbReference type="ARBA" id="ARBA00004141"/>
    </source>
</evidence>
<evidence type="ECO:0000256" key="4">
    <source>
        <dbReference type="ARBA" id="ARBA00022475"/>
    </source>
</evidence>
<dbReference type="GO" id="GO:0005886">
    <property type="term" value="C:plasma membrane"/>
    <property type="evidence" value="ECO:0007669"/>
    <property type="project" value="UniProtKB-SubCell"/>
</dbReference>
<keyword evidence="6 9" id="KW-0812">Transmembrane</keyword>
<dbReference type="OrthoDB" id="9808602at2"/>
<feature type="transmembrane region" description="Helical" evidence="9">
    <location>
        <begin position="52"/>
        <end position="71"/>
    </location>
</feature>
<dbReference type="Proteomes" id="UP000182412">
    <property type="component" value="Unassembled WGS sequence"/>
</dbReference>